<evidence type="ECO:0000256" key="1">
    <source>
        <dbReference type="ARBA" id="ARBA00006019"/>
    </source>
</evidence>
<comment type="similarity">
    <text evidence="1">Belongs to the cullin family.</text>
</comment>
<comment type="caution">
    <text evidence="3">The sequence shown here is derived from an EMBL/GenBank/DDBJ whole genome shotgun (WGS) entry which is preliminary data.</text>
</comment>
<gene>
    <name evidence="3" type="ORF">F8M41_015178</name>
</gene>
<feature type="domain" description="Cullin N-terminal" evidence="2">
    <location>
        <begin position="25"/>
        <end position="195"/>
    </location>
</feature>
<dbReference type="OrthoDB" id="2409845at2759"/>
<dbReference type="PANTHER" id="PTHR11932">
    <property type="entry name" value="CULLIN"/>
    <property type="match status" value="1"/>
</dbReference>
<reference evidence="3 4" key="1">
    <citation type="journal article" date="2019" name="Environ. Microbiol.">
        <title>At the nexus of three kingdoms: the genome of the mycorrhizal fungus Gigaspora margarita provides insights into plant, endobacterial and fungal interactions.</title>
        <authorList>
            <person name="Venice F."/>
            <person name="Ghignone S."/>
            <person name="Salvioli di Fossalunga A."/>
            <person name="Amselem J."/>
            <person name="Novero M."/>
            <person name="Xianan X."/>
            <person name="Sedzielewska Toro K."/>
            <person name="Morin E."/>
            <person name="Lipzen A."/>
            <person name="Grigoriev I.V."/>
            <person name="Henrissat B."/>
            <person name="Martin F.M."/>
            <person name="Bonfante P."/>
        </authorList>
    </citation>
    <scope>NUCLEOTIDE SEQUENCE [LARGE SCALE GENOMIC DNA]</scope>
    <source>
        <strain evidence="3 4">BEG34</strain>
    </source>
</reference>
<protein>
    <submittedName>
        <fullName evidence="3">Cullin-domain-containing protein</fullName>
    </submittedName>
</protein>
<dbReference type="Proteomes" id="UP000439903">
    <property type="component" value="Unassembled WGS sequence"/>
</dbReference>
<dbReference type="InterPro" id="IPR016159">
    <property type="entry name" value="Cullin_repeat-like_dom_sf"/>
</dbReference>
<dbReference type="InterPro" id="IPR045093">
    <property type="entry name" value="Cullin"/>
</dbReference>
<dbReference type="GO" id="GO:0031625">
    <property type="term" value="F:ubiquitin protein ligase binding"/>
    <property type="evidence" value="ECO:0007669"/>
    <property type="project" value="InterPro"/>
</dbReference>
<keyword evidence="4" id="KW-1185">Reference proteome</keyword>
<dbReference type="AlphaFoldDB" id="A0A8H4AQQ6"/>
<organism evidence="3 4">
    <name type="scientific">Gigaspora margarita</name>
    <dbReference type="NCBI Taxonomy" id="4874"/>
    <lineage>
        <taxon>Eukaryota</taxon>
        <taxon>Fungi</taxon>
        <taxon>Fungi incertae sedis</taxon>
        <taxon>Mucoromycota</taxon>
        <taxon>Glomeromycotina</taxon>
        <taxon>Glomeromycetes</taxon>
        <taxon>Diversisporales</taxon>
        <taxon>Gigasporaceae</taxon>
        <taxon>Gigaspora</taxon>
    </lineage>
</organism>
<dbReference type="GO" id="GO:0006511">
    <property type="term" value="P:ubiquitin-dependent protein catabolic process"/>
    <property type="evidence" value="ECO:0007669"/>
    <property type="project" value="InterPro"/>
</dbReference>
<dbReference type="SUPFAM" id="SSF74788">
    <property type="entry name" value="Cullin repeat-like"/>
    <property type="match status" value="1"/>
</dbReference>
<feature type="domain" description="Cullin N-terminal" evidence="2">
    <location>
        <begin position="197"/>
        <end position="356"/>
    </location>
</feature>
<dbReference type="Pfam" id="PF00888">
    <property type="entry name" value="Cullin"/>
    <property type="match status" value="2"/>
</dbReference>
<sequence length="359" mass="41899">MSVRSGGKGKIKPPKRQEQSSIEGWESLCKALQSLVKGESENINFYDNYRIAYNIVLHNNGDKLYINLKELLNQHLEEVFSSQVISALSISNTNNPQPNFANMISLKVLKCVWEHYKKVLDLIGPILMYLDRVYCKSAKVPTVHELGKELFRDIIFQPIKYFILDTILRQIFLEREGEIIDRSIIKAIMDMLLELTGQRLVEECDAQGYIKNVEERLEEEQQRVKNYLSSVTEPKIRNIVEKELISMQLKTVIEMKNSGLIHMLKNEKIDDLRRMYLLLERVTNGHEEMKYIISNYIYDFDKVVNKTGAKDNIADTTFQEARDFKNKLDKSLNLAFFNDKMFQTAFNEAFKFLSNKDIN</sequence>
<accession>A0A8H4AQQ6</accession>
<evidence type="ECO:0000313" key="3">
    <source>
        <dbReference type="EMBL" id="KAF0523984.1"/>
    </source>
</evidence>
<dbReference type="InterPro" id="IPR001373">
    <property type="entry name" value="Cullin_N"/>
</dbReference>
<evidence type="ECO:0000259" key="2">
    <source>
        <dbReference type="Pfam" id="PF00888"/>
    </source>
</evidence>
<dbReference type="EMBL" id="WTPW01000315">
    <property type="protein sequence ID" value="KAF0523984.1"/>
    <property type="molecule type" value="Genomic_DNA"/>
</dbReference>
<dbReference type="Gene3D" id="1.20.1310.10">
    <property type="entry name" value="Cullin Repeats"/>
    <property type="match status" value="3"/>
</dbReference>
<evidence type="ECO:0000313" key="4">
    <source>
        <dbReference type="Proteomes" id="UP000439903"/>
    </source>
</evidence>
<name>A0A8H4AQQ6_GIGMA</name>
<proteinExistence type="inferred from homology"/>